<dbReference type="OMA" id="RIGPCSV"/>
<keyword evidence="5" id="KW-1185">Reference proteome</keyword>
<dbReference type="PANTHER" id="PTHR10188">
    <property type="entry name" value="L-ASPARAGINASE"/>
    <property type="match status" value="1"/>
</dbReference>
<reference evidence="4" key="1">
    <citation type="submission" date="2011-01" db="EMBL/GenBank/DDBJ databases">
        <title>The Genome Sequence of Nematocida parisii strain ERTm3.</title>
        <authorList>
            <consortium name="The Broad Institute Genome Sequencing Platform"/>
            <consortium name="The Broad Institute Genome Sequencing Center for Infectious Disease"/>
            <person name="Cuomo C."/>
            <person name="Troemel E."/>
            <person name="Young S.K."/>
            <person name="Zeng Q."/>
            <person name="Gargeya S."/>
            <person name="Fitzgerald M."/>
            <person name="Haas B."/>
            <person name="Abouelleil A."/>
            <person name="Alvarado L."/>
            <person name="Arachchi H.M."/>
            <person name="Berlin A."/>
            <person name="Chapman S.B."/>
            <person name="Gearin G."/>
            <person name="Goldberg J."/>
            <person name="Griggs A."/>
            <person name="Gujja S."/>
            <person name="Hansen M."/>
            <person name="Heiman D."/>
            <person name="Howarth C."/>
            <person name="Larimer J."/>
            <person name="Lui A."/>
            <person name="MacDonald P.J.P."/>
            <person name="McCowen C."/>
            <person name="Montmayeur A."/>
            <person name="Murphy C."/>
            <person name="Neiman D."/>
            <person name="Pearson M."/>
            <person name="Priest M."/>
            <person name="Roberts A."/>
            <person name="Saif S."/>
            <person name="Shea T."/>
            <person name="Sisk P."/>
            <person name="Stolte C."/>
            <person name="Sykes S."/>
            <person name="Wortman J."/>
            <person name="Nusbaum C."/>
            <person name="Birren B."/>
        </authorList>
    </citation>
    <scope>NUCLEOTIDE SEQUENCE</scope>
    <source>
        <strain evidence="4">ERTm3</strain>
    </source>
</reference>
<dbReference type="InParanoid" id="I3EDP2"/>
<evidence type="ECO:0000313" key="4">
    <source>
        <dbReference type="EMBL" id="EIJ87339.1"/>
    </source>
</evidence>
<accession>I3EDP2</accession>
<organism evidence="4 5">
    <name type="scientific">Nematocida parisii (strain ERTm3)</name>
    <name type="common">Nematode killer fungus</name>
    <dbReference type="NCBI Taxonomy" id="935791"/>
    <lineage>
        <taxon>Eukaryota</taxon>
        <taxon>Fungi</taxon>
        <taxon>Fungi incertae sedis</taxon>
        <taxon>Microsporidia</taxon>
        <taxon>Nematocida</taxon>
    </lineage>
</organism>
<dbReference type="InterPro" id="IPR029055">
    <property type="entry name" value="Ntn_hydrolases_N"/>
</dbReference>
<dbReference type="VEuPathDB" id="MicrosporidiaDB:NEQG_02462"/>
<gene>
    <name evidence="4" type="ORF">NEQG_02462</name>
</gene>
<dbReference type="EMBL" id="GL870883">
    <property type="protein sequence ID" value="EIJ87339.1"/>
    <property type="molecule type" value="Genomic_DNA"/>
</dbReference>
<feature type="region of interest" description="Disordered" evidence="3">
    <location>
        <begin position="107"/>
        <end position="143"/>
    </location>
</feature>
<evidence type="ECO:0000256" key="1">
    <source>
        <dbReference type="PIRSR" id="PIRSR600246-1"/>
    </source>
</evidence>
<dbReference type="STRING" id="935791.I3EDP2"/>
<feature type="site" description="Cleavage; by autolysis" evidence="2">
    <location>
        <begin position="158"/>
        <end position="159"/>
    </location>
</feature>
<feature type="compositionally biased region" description="Polar residues" evidence="3">
    <location>
        <begin position="125"/>
        <end position="142"/>
    </location>
</feature>
<dbReference type="FunCoup" id="I3EDP2">
    <property type="interactions" value="11"/>
</dbReference>
<dbReference type="Proteomes" id="UP000002872">
    <property type="component" value="Unassembled WGS sequence"/>
</dbReference>
<dbReference type="SUPFAM" id="SSF56235">
    <property type="entry name" value="N-terminal nucleophile aminohydrolases (Ntn hydrolases)"/>
    <property type="match status" value="1"/>
</dbReference>
<dbReference type="GO" id="GO:0016811">
    <property type="term" value="F:hydrolase activity, acting on carbon-nitrogen (but not peptide) bonds, in linear amides"/>
    <property type="evidence" value="ECO:0007669"/>
    <property type="project" value="UniProtKB-ARBA"/>
</dbReference>
<name>I3EDP2_NEMP3</name>
<dbReference type="PANTHER" id="PTHR10188:SF6">
    <property type="entry name" value="N(4)-(BETA-N-ACETYLGLUCOSAMINYL)-L-ASPARAGINASE"/>
    <property type="match status" value="1"/>
</dbReference>
<dbReference type="InterPro" id="IPR000246">
    <property type="entry name" value="Peptidase_T2"/>
</dbReference>
<dbReference type="AlphaFoldDB" id="I3EDP2"/>
<dbReference type="HOGENOM" id="CLU_963422_0_0_1"/>
<evidence type="ECO:0000256" key="3">
    <source>
        <dbReference type="SAM" id="MobiDB-lite"/>
    </source>
</evidence>
<evidence type="ECO:0000313" key="5">
    <source>
        <dbReference type="Proteomes" id="UP000002872"/>
    </source>
</evidence>
<protein>
    <submittedName>
        <fullName evidence="4">Uncharacterized protein</fullName>
    </submittedName>
</protein>
<feature type="active site" description="Nucleophile" evidence="1">
    <location>
        <position position="159"/>
    </location>
</feature>
<dbReference type="OrthoDB" id="77601at2759"/>
<dbReference type="Gene3D" id="3.60.20.30">
    <property type="entry name" value="(Glycosyl)asparaginase"/>
    <property type="match status" value="1"/>
</dbReference>
<sequence length="312" mass="34611">MFFVHGGAGAASLSTLLKMKKKLKKVILKNTLEKIAEKMEKSALFNCGNGSSRTENGKIENECCVMRKNQFMSLCMIPERKLPYKEIVKQIKRKRFPGKVVPLSKVYQEEPAQTTPQTEEDKEINQSTAGSPSKDNQILRNPQKNKESVITGLENNSDTVGVVQVKPHSIIAYSSSGGPNGKESGRIGPCSVFGANTFVSGSCAVVISGTGESLIKHQLARRIHKLCTKLLFEEISQEMKIFSNKERLFPYMAGIAIKRKNGEVFLVHFQTAASFIFAYSAGGKTKVIIHQQPKGEIFLNIIRLPDDNFQIK</sequence>
<proteinExistence type="predicted"/>
<evidence type="ECO:0000256" key="2">
    <source>
        <dbReference type="PIRSR" id="PIRSR600246-3"/>
    </source>
</evidence>
<dbReference type="Pfam" id="PF01112">
    <property type="entry name" value="Asparaginase_2"/>
    <property type="match status" value="1"/>
</dbReference>